<keyword evidence="2" id="KW-1133">Transmembrane helix</keyword>
<keyword evidence="2" id="KW-0812">Transmembrane</keyword>
<dbReference type="NCBIfam" id="TIGR01640">
    <property type="entry name" value="F_box_assoc_1"/>
    <property type="match status" value="1"/>
</dbReference>
<dbReference type="Gene3D" id="1.20.1280.50">
    <property type="match status" value="1"/>
</dbReference>
<sequence>MNWQNPSDSKKSKERSSMSMEKQKSMNEILPLELIERILLSVPVKQLARLWCVSKLWHSLISDPEFVESHLHHSPALTHACLACVLERDTTEGHNVHLEQVFNDNNYDAIKEVSFPFKKKPPSSFRVMGSCRGFVLLSRDPHFLVVWNPLTRSSRRISYSCLFSRSRERFSLPYYATLYGFGYDESRDDYLVVLAWYYTDSQHHLDCFSLRTNSWINLNSALTKLSLRLLEWKSHGLFLNGSIHWLSFSVNKPYSETLLVFDLKERSFSKISLPEQLVLCESPNLAVLGGCLSFYSMDYDKSKTDIWVMKEYKVHSSWTLYEIPGGYFKPLCLSNGSDIVAFAANLGDRQLKPLSKYQVAIIYHGLRMTFILEILCLYAYPMAVAFFALDK</sequence>
<dbReference type="Proteomes" id="UP001341840">
    <property type="component" value="Unassembled WGS sequence"/>
</dbReference>
<dbReference type="SUPFAM" id="SSF50965">
    <property type="entry name" value="Galactose oxidase, central domain"/>
    <property type="match status" value="1"/>
</dbReference>
<protein>
    <recommendedName>
        <fullName evidence="3">F-box domain-containing protein</fullName>
    </recommendedName>
</protein>
<dbReference type="Pfam" id="PF07734">
    <property type="entry name" value="FBA_1"/>
    <property type="match status" value="1"/>
</dbReference>
<evidence type="ECO:0000256" key="1">
    <source>
        <dbReference type="SAM" id="MobiDB-lite"/>
    </source>
</evidence>
<feature type="transmembrane region" description="Helical" evidence="2">
    <location>
        <begin position="370"/>
        <end position="389"/>
    </location>
</feature>
<feature type="domain" description="F-box" evidence="3">
    <location>
        <begin position="30"/>
        <end position="70"/>
    </location>
</feature>
<gene>
    <name evidence="4" type="ORF">PIB30_010497</name>
</gene>
<organism evidence="4 5">
    <name type="scientific">Stylosanthes scabra</name>
    <dbReference type="NCBI Taxonomy" id="79078"/>
    <lineage>
        <taxon>Eukaryota</taxon>
        <taxon>Viridiplantae</taxon>
        <taxon>Streptophyta</taxon>
        <taxon>Embryophyta</taxon>
        <taxon>Tracheophyta</taxon>
        <taxon>Spermatophyta</taxon>
        <taxon>Magnoliopsida</taxon>
        <taxon>eudicotyledons</taxon>
        <taxon>Gunneridae</taxon>
        <taxon>Pentapetalae</taxon>
        <taxon>rosids</taxon>
        <taxon>fabids</taxon>
        <taxon>Fabales</taxon>
        <taxon>Fabaceae</taxon>
        <taxon>Papilionoideae</taxon>
        <taxon>50 kb inversion clade</taxon>
        <taxon>dalbergioids sensu lato</taxon>
        <taxon>Dalbergieae</taxon>
        <taxon>Pterocarpus clade</taxon>
        <taxon>Stylosanthes</taxon>
    </lineage>
</organism>
<dbReference type="InterPro" id="IPR036047">
    <property type="entry name" value="F-box-like_dom_sf"/>
</dbReference>
<dbReference type="SUPFAM" id="SSF81383">
    <property type="entry name" value="F-box domain"/>
    <property type="match status" value="1"/>
</dbReference>
<dbReference type="Pfam" id="PF00646">
    <property type="entry name" value="F-box"/>
    <property type="match status" value="1"/>
</dbReference>
<dbReference type="InterPro" id="IPR017451">
    <property type="entry name" value="F-box-assoc_interact_dom"/>
</dbReference>
<dbReference type="InterPro" id="IPR011043">
    <property type="entry name" value="Gal_Oxase/kelch_b-propeller"/>
</dbReference>
<feature type="region of interest" description="Disordered" evidence="1">
    <location>
        <begin position="1"/>
        <end position="23"/>
    </location>
</feature>
<keyword evidence="2" id="KW-0472">Membrane</keyword>
<dbReference type="EMBL" id="JASCZI010000025">
    <property type="protein sequence ID" value="MED6107051.1"/>
    <property type="molecule type" value="Genomic_DNA"/>
</dbReference>
<dbReference type="SMART" id="SM00256">
    <property type="entry name" value="FBOX"/>
    <property type="match status" value="1"/>
</dbReference>
<name>A0ABU6Q6B9_9FABA</name>
<dbReference type="InterPro" id="IPR001810">
    <property type="entry name" value="F-box_dom"/>
</dbReference>
<evidence type="ECO:0000256" key="2">
    <source>
        <dbReference type="SAM" id="Phobius"/>
    </source>
</evidence>
<feature type="compositionally biased region" description="Basic and acidic residues" evidence="1">
    <location>
        <begin position="8"/>
        <end position="23"/>
    </location>
</feature>
<reference evidence="4 5" key="1">
    <citation type="journal article" date="2023" name="Plants (Basel)">
        <title>Bridging the Gap: Combining Genomics and Transcriptomics Approaches to Understand Stylosanthes scabra, an Orphan Legume from the Brazilian Caatinga.</title>
        <authorList>
            <person name="Ferreira-Neto J.R.C."/>
            <person name="da Silva M.D."/>
            <person name="Binneck E."/>
            <person name="de Melo N.F."/>
            <person name="da Silva R.H."/>
            <person name="de Melo A.L.T.M."/>
            <person name="Pandolfi V."/>
            <person name="Bustamante F.O."/>
            <person name="Brasileiro-Vidal A.C."/>
            <person name="Benko-Iseppon A.M."/>
        </authorList>
    </citation>
    <scope>NUCLEOTIDE SEQUENCE [LARGE SCALE GENOMIC DNA]</scope>
    <source>
        <tissue evidence="4">Leaves</tissue>
    </source>
</reference>
<accession>A0ABU6Q6B9</accession>
<evidence type="ECO:0000313" key="4">
    <source>
        <dbReference type="EMBL" id="MED6107051.1"/>
    </source>
</evidence>
<comment type="caution">
    <text evidence="4">The sequence shown here is derived from an EMBL/GenBank/DDBJ whole genome shotgun (WGS) entry which is preliminary data.</text>
</comment>
<dbReference type="PANTHER" id="PTHR31672:SF13">
    <property type="entry name" value="F-BOX PROTEIN CPR30-LIKE"/>
    <property type="match status" value="1"/>
</dbReference>
<dbReference type="InterPro" id="IPR006527">
    <property type="entry name" value="F-box-assoc_dom_typ1"/>
</dbReference>
<evidence type="ECO:0000313" key="5">
    <source>
        <dbReference type="Proteomes" id="UP001341840"/>
    </source>
</evidence>
<proteinExistence type="predicted"/>
<dbReference type="InterPro" id="IPR050796">
    <property type="entry name" value="SCF_F-box_component"/>
</dbReference>
<dbReference type="PANTHER" id="PTHR31672">
    <property type="entry name" value="BNACNNG10540D PROTEIN"/>
    <property type="match status" value="1"/>
</dbReference>
<evidence type="ECO:0000259" key="3">
    <source>
        <dbReference type="SMART" id="SM00256"/>
    </source>
</evidence>
<keyword evidence="5" id="KW-1185">Reference proteome</keyword>